<dbReference type="AlphaFoldDB" id="A0A6J4L998"/>
<protein>
    <submittedName>
        <fullName evidence="2">Uncharacterized protein</fullName>
    </submittedName>
</protein>
<feature type="transmembrane region" description="Helical" evidence="1">
    <location>
        <begin position="12"/>
        <end position="34"/>
    </location>
</feature>
<keyword evidence="1" id="KW-0812">Transmembrane</keyword>
<gene>
    <name evidence="2" type="ORF">AVDCRST_MAG16-1066</name>
</gene>
<organism evidence="2">
    <name type="scientific">uncultured Frankineae bacterium</name>
    <dbReference type="NCBI Taxonomy" id="437475"/>
    <lineage>
        <taxon>Bacteria</taxon>
        <taxon>Bacillati</taxon>
        <taxon>Actinomycetota</taxon>
        <taxon>Actinomycetes</taxon>
        <taxon>Frankiales</taxon>
        <taxon>environmental samples</taxon>
    </lineage>
</organism>
<dbReference type="EMBL" id="CADCUE010000086">
    <property type="protein sequence ID" value="CAA9326292.1"/>
    <property type="molecule type" value="Genomic_DNA"/>
</dbReference>
<evidence type="ECO:0000313" key="2">
    <source>
        <dbReference type="EMBL" id="CAA9326292.1"/>
    </source>
</evidence>
<evidence type="ECO:0000256" key="1">
    <source>
        <dbReference type="SAM" id="Phobius"/>
    </source>
</evidence>
<name>A0A6J4L998_9ACTN</name>
<proteinExistence type="predicted"/>
<accession>A0A6J4L998</accession>
<keyword evidence="1" id="KW-1133">Transmembrane helix</keyword>
<sequence length="178" mass="18453">MAVRVRGRWRRGPLLLGVLVVAVVSGLLVFALGARPSADPGGQVLASPAHVGTTYAFDGVVCLGSQVTGSTVAGVEVEQAAGSTTDLVRPPTGPITLGFPVDPQDGEPVDGFEVAAGEQDCTLRLLVTPDRKGRIDAGVLKIRLRYGPGGLLRRTASVRPDVVLDVAETGPDPRAARR</sequence>
<reference evidence="2" key="1">
    <citation type="submission" date="2020-02" db="EMBL/GenBank/DDBJ databases">
        <authorList>
            <person name="Meier V. D."/>
        </authorList>
    </citation>
    <scope>NUCLEOTIDE SEQUENCE</scope>
    <source>
        <strain evidence="2">AVDCRST_MAG16</strain>
    </source>
</reference>
<keyword evidence="1" id="KW-0472">Membrane</keyword>